<dbReference type="Pfam" id="PF00724">
    <property type="entry name" value="Oxidored_FMN"/>
    <property type="match status" value="1"/>
</dbReference>
<dbReference type="Proteomes" id="UP001218218">
    <property type="component" value="Unassembled WGS sequence"/>
</dbReference>
<dbReference type="InterPro" id="IPR001155">
    <property type="entry name" value="OxRdtase_FMN_N"/>
</dbReference>
<protein>
    <submittedName>
        <fullName evidence="2">FMN-linked oxidoreductase</fullName>
    </submittedName>
</protein>
<dbReference type="SUPFAM" id="SSF51395">
    <property type="entry name" value="FMN-linked oxidoreductases"/>
    <property type="match status" value="1"/>
</dbReference>
<dbReference type="FunFam" id="3.20.20.70:FF:000138">
    <property type="entry name" value="NADPH dehydrogenase 1"/>
    <property type="match status" value="1"/>
</dbReference>
<keyword evidence="3" id="KW-1185">Reference proteome</keyword>
<dbReference type="EMBL" id="JARIHO010000015">
    <property type="protein sequence ID" value="KAJ7349906.1"/>
    <property type="molecule type" value="Genomic_DNA"/>
</dbReference>
<evidence type="ECO:0000259" key="1">
    <source>
        <dbReference type="Pfam" id="PF00724"/>
    </source>
</evidence>
<dbReference type="GO" id="GO:0010181">
    <property type="term" value="F:FMN binding"/>
    <property type="evidence" value="ECO:0007669"/>
    <property type="project" value="InterPro"/>
</dbReference>
<dbReference type="Gene3D" id="3.20.20.70">
    <property type="entry name" value="Aldolase class I"/>
    <property type="match status" value="1"/>
</dbReference>
<dbReference type="PANTHER" id="PTHR22893:SF91">
    <property type="entry name" value="NADPH DEHYDROGENASE 2-RELATED"/>
    <property type="match status" value="1"/>
</dbReference>
<sequence>MSSQLFQPITIGAISLQHRVVLAPLTRLKGDANHVPLLPLVKEYYTQRGSTPGTLLITESTIIAAKAGGFPNMPGIWSSEQINAWREVVDSVHAQGSFVFLQLLALGRGAIPSVLKAEDPTFELVSASDIPNAEGAEKPRPLTVAEIQEYVALYAQAAKNAVEAAGFDGVEIHAANGCLTDQFLQDVSNNRTDAYGGSAENRARFPLEVVKAVVAAVGESRTSIRFSPWSPFSGMGMADPVPTFSHIVSELKRLHPTLAYIHVIEPRISADSSVDASPQNADQSNDFIRDIWGDRPLISGGGFTRDSGIKLAEERKNSLVAYGRHFIANPDLPVRLQKNIPLHPYDRPTFYLPALDAPTGYTDQPFATPAA</sequence>
<gene>
    <name evidence="2" type="ORF">DFH08DRAFT_863313</name>
</gene>
<evidence type="ECO:0000313" key="2">
    <source>
        <dbReference type="EMBL" id="KAJ7349906.1"/>
    </source>
</evidence>
<accession>A0AAD7A5M1</accession>
<proteinExistence type="predicted"/>
<dbReference type="PANTHER" id="PTHR22893">
    <property type="entry name" value="NADH OXIDOREDUCTASE-RELATED"/>
    <property type="match status" value="1"/>
</dbReference>
<reference evidence="2" key="1">
    <citation type="submission" date="2023-03" db="EMBL/GenBank/DDBJ databases">
        <title>Massive genome expansion in bonnet fungi (Mycena s.s.) driven by repeated elements and novel gene families across ecological guilds.</title>
        <authorList>
            <consortium name="Lawrence Berkeley National Laboratory"/>
            <person name="Harder C.B."/>
            <person name="Miyauchi S."/>
            <person name="Viragh M."/>
            <person name="Kuo A."/>
            <person name="Thoen E."/>
            <person name="Andreopoulos B."/>
            <person name="Lu D."/>
            <person name="Skrede I."/>
            <person name="Drula E."/>
            <person name="Henrissat B."/>
            <person name="Morin E."/>
            <person name="Kohler A."/>
            <person name="Barry K."/>
            <person name="LaButti K."/>
            <person name="Morin E."/>
            <person name="Salamov A."/>
            <person name="Lipzen A."/>
            <person name="Mereny Z."/>
            <person name="Hegedus B."/>
            <person name="Baldrian P."/>
            <person name="Stursova M."/>
            <person name="Weitz H."/>
            <person name="Taylor A."/>
            <person name="Grigoriev I.V."/>
            <person name="Nagy L.G."/>
            <person name="Martin F."/>
            <person name="Kauserud H."/>
        </authorList>
    </citation>
    <scope>NUCLEOTIDE SEQUENCE</scope>
    <source>
        <strain evidence="2">CBHHK002</strain>
    </source>
</reference>
<dbReference type="CDD" id="cd02933">
    <property type="entry name" value="OYE_like_FMN"/>
    <property type="match status" value="1"/>
</dbReference>
<organism evidence="2 3">
    <name type="scientific">Mycena albidolilacea</name>
    <dbReference type="NCBI Taxonomy" id="1033008"/>
    <lineage>
        <taxon>Eukaryota</taxon>
        <taxon>Fungi</taxon>
        <taxon>Dikarya</taxon>
        <taxon>Basidiomycota</taxon>
        <taxon>Agaricomycotina</taxon>
        <taxon>Agaricomycetes</taxon>
        <taxon>Agaricomycetidae</taxon>
        <taxon>Agaricales</taxon>
        <taxon>Marasmiineae</taxon>
        <taxon>Mycenaceae</taxon>
        <taxon>Mycena</taxon>
    </lineage>
</organism>
<evidence type="ECO:0000313" key="3">
    <source>
        <dbReference type="Proteomes" id="UP001218218"/>
    </source>
</evidence>
<dbReference type="GO" id="GO:0003959">
    <property type="term" value="F:NADPH dehydrogenase activity"/>
    <property type="evidence" value="ECO:0007669"/>
    <property type="project" value="TreeGrafter"/>
</dbReference>
<feature type="domain" description="NADH:flavin oxidoreductase/NADH oxidase N-terminal" evidence="1">
    <location>
        <begin position="4"/>
        <end position="342"/>
    </location>
</feature>
<comment type="caution">
    <text evidence="2">The sequence shown here is derived from an EMBL/GenBank/DDBJ whole genome shotgun (WGS) entry which is preliminary data.</text>
</comment>
<dbReference type="AlphaFoldDB" id="A0AAD7A5M1"/>
<name>A0AAD7A5M1_9AGAR</name>
<dbReference type="InterPro" id="IPR013785">
    <property type="entry name" value="Aldolase_TIM"/>
</dbReference>
<dbReference type="InterPro" id="IPR045247">
    <property type="entry name" value="Oye-like"/>
</dbReference>